<dbReference type="AlphaFoldDB" id="A0A927CUB1"/>
<dbReference type="Gene3D" id="3.40.190.10">
    <property type="entry name" value="Periplasmic binding protein-like II"/>
    <property type="match status" value="2"/>
</dbReference>
<dbReference type="Pfam" id="PF01547">
    <property type="entry name" value="SBP_bac_1"/>
    <property type="match status" value="1"/>
</dbReference>
<evidence type="ECO:0000256" key="1">
    <source>
        <dbReference type="SAM" id="SignalP"/>
    </source>
</evidence>
<dbReference type="InterPro" id="IPR050490">
    <property type="entry name" value="Bact_solute-bd_prot1"/>
</dbReference>
<dbReference type="Proteomes" id="UP000632125">
    <property type="component" value="Unassembled WGS sequence"/>
</dbReference>
<gene>
    <name evidence="2" type="ORF">IDH41_25760</name>
</gene>
<reference evidence="2" key="1">
    <citation type="submission" date="2020-09" db="EMBL/GenBank/DDBJ databases">
        <title>A novel bacterium of genus Paenibacillus, isolated from South China Sea.</title>
        <authorList>
            <person name="Huang H."/>
            <person name="Mo K."/>
            <person name="Hu Y."/>
        </authorList>
    </citation>
    <scope>NUCLEOTIDE SEQUENCE</scope>
    <source>
        <strain evidence="2">IB182493</strain>
    </source>
</reference>
<sequence length="528" mass="58383">MGKRNWSVTLLALIMAIASIAAGCSQANNGSGNEKDPGSEPAATSAAGEEDAALKISVASMPKYPPNDIPNDYIKEVEKRFNMKWDFESIPLSAGIEKYNVMFASGDYPDFIPNMNSPTSVAKWASSGYLLPIGDYIDKLPGYRKLFTDEDWELLLSFGSSNGKLYMLPSVASSDPMTWIYRKDAFDKAGISAFPATMDELYSAAKTLKAAYPDSVPIGVRGGTDNNGVKNMMNGFRQAFRNPQNSNTRGFWNDPDEGGKVVWNLASPKHREMLAFIAKLYKEGLIEKEFATLTQDQWKAKRLTGKVLMDFQYASHTVDPGYALTDIPGGQWEYARTLPSASAEPALEFKPTNFSLFGPVFSSKLADEPEKLDRLLEYVEWGATPEGQLFHQAGLENVTYANENGTLKYKDGLDRQKVAEQYGFDWWLSQSGEFLKSDAGYLKKQEAMTEFAANFNVIPKNAPLTEEELETVGTTVSALEDVALQFATKAVMGMLDIGSDEVWNGYLHDLEKVGLGEVQAIFENYLAE</sequence>
<dbReference type="PROSITE" id="PS51257">
    <property type="entry name" value="PROKAR_LIPOPROTEIN"/>
    <property type="match status" value="1"/>
</dbReference>
<accession>A0A927CUB1</accession>
<feature type="chain" id="PRO_5038766472" evidence="1">
    <location>
        <begin position="22"/>
        <end position="528"/>
    </location>
</feature>
<feature type="signal peptide" evidence="1">
    <location>
        <begin position="1"/>
        <end position="21"/>
    </location>
</feature>
<evidence type="ECO:0000313" key="2">
    <source>
        <dbReference type="EMBL" id="MBD2871991.1"/>
    </source>
</evidence>
<dbReference type="EMBL" id="JACXIY010000039">
    <property type="protein sequence ID" value="MBD2871991.1"/>
    <property type="molecule type" value="Genomic_DNA"/>
</dbReference>
<comment type="caution">
    <text evidence="2">The sequence shown here is derived from an EMBL/GenBank/DDBJ whole genome shotgun (WGS) entry which is preliminary data.</text>
</comment>
<keyword evidence="3" id="KW-1185">Reference proteome</keyword>
<protein>
    <submittedName>
        <fullName evidence="2">Extracellular solute-binding protein</fullName>
    </submittedName>
</protein>
<dbReference type="PANTHER" id="PTHR43649">
    <property type="entry name" value="ARABINOSE-BINDING PROTEIN-RELATED"/>
    <property type="match status" value="1"/>
</dbReference>
<organism evidence="2 3">
    <name type="scientific">Paenibacillus arenilitoris</name>
    <dbReference type="NCBI Taxonomy" id="2772299"/>
    <lineage>
        <taxon>Bacteria</taxon>
        <taxon>Bacillati</taxon>
        <taxon>Bacillota</taxon>
        <taxon>Bacilli</taxon>
        <taxon>Bacillales</taxon>
        <taxon>Paenibacillaceae</taxon>
        <taxon>Paenibacillus</taxon>
    </lineage>
</organism>
<name>A0A927CUB1_9BACL</name>
<proteinExistence type="predicted"/>
<keyword evidence="1" id="KW-0732">Signal</keyword>
<dbReference type="InterPro" id="IPR006059">
    <property type="entry name" value="SBP"/>
</dbReference>
<dbReference type="SUPFAM" id="SSF53850">
    <property type="entry name" value="Periplasmic binding protein-like II"/>
    <property type="match status" value="1"/>
</dbReference>
<evidence type="ECO:0000313" key="3">
    <source>
        <dbReference type="Proteomes" id="UP000632125"/>
    </source>
</evidence>
<dbReference type="PANTHER" id="PTHR43649:SF12">
    <property type="entry name" value="DIACETYLCHITOBIOSE BINDING PROTEIN DASA"/>
    <property type="match status" value="1"/>
</dbReference>
<dbReference type="RefSeq" id="WP_190866287.1">
    <property type="nucleotide sequence ID" value="NZ_JACXIY010000039.1"/>
</dbReference>